<organism evidence="8 9">
    <name type="scientific">Lucilia cuprina</name>
    <name type="common">Green bottle fly</name>
    <name type="synonym">Australian sheep blowfly</name>
    <dbReference type="NCBI Taxonomy" id="7375"/>
    <lineage>
        <taxon>Eukaryota</taxon>
        <taxon>Metazoa</taxon>
        <taxon>Ecdysozoa</taxon>
        <taxon>Arthropoda</taxon>
        <taxon>Hexapoda</taxon>
        <taxon>Insecta</taxon>
        <taxon>Pterygota</taxon>
        <taxon>Neoptera</taxon>
        <taxon>Endopterygota</taxon>
        <taxon>Diptera</taxon>
        <taxon>Brachycera</taxon>
        <taxon>Muscomorpha</taxon>
        <taxon>Oestroidea</taxon>
        <taxon>Calliphoridae</taxon>
        <taxon>Luciliinae</taxon>
        <taxon>Lucilia</taxon>
    </lineage>
</organism>
<dbReference type="GO" id="GO:0006357">
    <property type="term" value="P:regulation of transcription by RNA polymerase II"/>
    <property type="evidence" value="ECO:0007669"/>
    <property type="project" value="TreeGrafter"/>
</dbReference>
<dbReference type="SMART" id="SM00225">
    <property type="entry name" value="BTB"/>
    <property type="match status" value="1"/>
</dbReference>
<dbReference type="EMBL" id="JRES01000501">
    <property type="protein sequence ID" value="KNC30730.1"/>
    <property type="molecule type" value="Genomic_DNA"/>
</dbReference>
<dbReference type="CDD" id="cd18315">
    <property type="entry name" value="BTB_POZ_BAB-like"/>
    <property type="match status" value="1"/>
</dbReference>
<dbReference type="Pfam" id="PF04500">
    <property type="entry name" value="FLYWCH"/>
    <property type="match status" value="2"/>
</dbReference>
<keyword evidence="9" id="KW-1185">Reference proteome</keyword>
<dbReference type="OMA" id="NIDTENH"/>
<keyword evidence="4" id="KW-0862">Zinc</keyword>
<dbReference type="PANTHER" id="PTHR23110">
    <property type="entry name" value="BTB DOMAIN TRANSCRIPTION FACTOR"/>
    <property type="match status" value="1"/>
</dbReference>
<feature type="compositionally biased region" description="Low complexity" evidence="6">
    <location>
        <begin position="189"/>
        <end position="209"/>
    </location>
</feature>
<reference evidence="8 9" key="1">
    <citation type="journal article" date="2015" name="Nat. Commun.">
        <title>Lucilia cuprina genome unlocks parasitic fly biology to underpin future interventions.</title>
        <authorList>
            <person name="Anstead C.A."/>
            <person name="Korhonen P.K."/>
            <person name="Young N.D."/>
            <person name="Hall R.S."/>
            <person name="Jex A.R."/>
            <person name="Murali S.C."/>
            <person name="Hughes D.S."/>
            <person name="Lee S.F."/>
            <person name="Perry T."/>
            <person name="Stroehlein A.J."/>
            <person name="Ansell B.R."/>
            <person name="Breugelmans B."/>
            <person name="Hofmann A."/>
            <person name="Qu J."/>
            <person name="Dugan S."/>
            <person name="Lee S.L."/>
            <person name="Chao H."/>
            <person name="Dinh H."/>
            <person name="Han Y."/>
            <person name="Doddapaneni H.V."/>
            <person name="Worley K.C."/>
            <person name="Muzny D.M."/>
            <person name="Ioannidis P."/>
            <person name="Waterhouse R.M."/>
            <person name="Zdobnov E.M."/>
            <person name="James P.J."/>
            <person name="Bagnall N.H."/>
            <person name="Kotze A.C."/>
            <person name="Gibbs R.A."/>
            <person name="Richards S."/>
            <person name="Batterham P."/>
            <person name="Gasser R.B."/>
        </authorList>
    </citation>
    <scope>NUCLEOTIDE SEQUENCE [LARGE SCALE GENOMIC DNA]</scope>
    <source>
        <strain evidence="8 9">LS</strain>
        <tissue evidence="8">Full body</tissue>
    </source>
</reference>
<dbReference type="InterPro" id="IPR007588">
    <property type="entry name" value="Znf_FLYWCH"/>
</dbReference>
<feature type="compositionally biased region" description="Low complexity" evidence="6">
    <location>
        <begin position="440"/>
        <end position="464"/>
    </location>
</feature>
<sequence>MDDEFKLCWKNFQDNIASGFQSLYDRGDLVDVTLACDGKLLQAHKIVLAICSPYFQEIFISNPCKHPIIILKDVSYNIMCELLEFMYQGVVNVKHTELQSFMKIGQLLQIKGLATNSSSSAASTSSEKSSNKNENNVMNDETSFTSKPLLPSAIETASTGENSNIGGEKPSESNSHPNTPHRSQSPVLSPAASPLNNNSLNSATTNQANKSTESNVSLQQPSSHGSSSASGLKRHSEYSTDSLSIYSRNKHRRSITSTDHSSENNEGPDGASVSGGMEQMNTEDFFLPHISMVESRYELNNIKRENSDHHQNPGVSSAAAVAAASASLRNSFNSAAFGLDYTFYKNNNVSSQSGQEYPNDLHMSNEYSKSFANHMDIPPMATQQGMKTYWLCKAYRISMCRARCITHQGKIISATGVHNHPPHMRGNGNNTGSNGGGGSSANIGVSNTNNSAPSSSPQSGNSSGVGLPPNTSSSGAHGLRYSQNSGPNANISQPTYHEHHHSATSPSQAPPLPPTFVANPHMHSGNTSNSNVGPPPHLFLQSMPNLLVQHYPTSQATQIAQPTFPPQHHNVLHNYEMPSAMQSSPSNEHHRNSNSSFDPNKKSLDALSKDNLNDEQIHIHNAGSLSPNGMHNSSVKGGHVESLAHNNEIVKKISSLEHHQVQVIDSITISPGIGPGEHWFQGKLEFMLSQRGKPLLVHDGHTFGIQYVRKDKKYWQCNLSRKFNCKARVTTTDTGEIIVTNNEHCHTEIRQHLRKDYQRNKVMMNALINLSTNRLAVENFRRHNSIANNLSNLQSIVAAAASTPLALQSNIKGTNSTAANLLDLGKQPTINIDTENHFKHTQTHHYEHHIPDSMNKIEDDDSHDEPLDCGIRTSSYQSERDSVNVLNENSNNPNTPQPTIYHENKNEWQCKNEDI</sequence>
<feature type="domain" description="BTB" evidence="7">
    <location>
        <begin position="30"/>
        <end position="95"/>
    </location>
</feature>
<feature type="compositionally biased region" description="Polar residues" evidence="6">
    <location>
        <begin position="137"/>
        <end position="146"/>
    </location>
</feature>
<dbReference type="STRING" id="7375.A0A0L0CEP9"/>
<evidence type="ECO:0000256" key="3">
    <source>
        <dbReference type="ARBA" id="ARBA00022771"/>
    </source>
</evidence>
<comment type="subcellular location">
    <subcellularLocation>
        <location evidence="1">Nucleus</location>
    </subcellularLocation>
</comment>
<evidence type="ECO:0000313" key="8">
    <source>
        <dbReference type="EMBL" id="KNC30730.1"/>
    </source>
</evidence>
<accession>A0A0L0CEP9</accession>
<feature type="compositionally biased region" description="Polar residues" evidence="6">
    <location>
        <begin position="469"/>
        <end position="495"/>
    </location>
</feature>
<dbReference type="Gene3D" id="3.30.710.10">
    <property type="entry name" value="Potassium Channel Kv1.1, Chain A"/>
    <property type="match status" value="1"/>
</dbReference>
<feature type="compositionally biased region" description="Low complexity" evidence="6">
    <location>
        <begin position="217"/>
        <end position="231"/>
    </location>
</feature>
<evidence type="ECO:0000256" key="4">
    <source>
        <dbReference type="ARBA" id="ARBA00022833"/>
    </source>
</evidence>
<dbReference type="GO" id="GO:0005634">
    <property type="term" value="C:nucleus"/>
    <property type="evidence" value="ECO:0007669"/>
    <property type="project" value="UniProtKB-SubCell"/>
</dbReference>
<gene>
    <name evidence="8" type="ORF">FF38_11755</name>
</gene>
<feature type="compositionally biased region" description="Polar residues" evidence="6">
    <location>
        <begin position="172"/>
        <end position="187"/>
    </location>
</feature>
<protein>
    <submittedName>
        <fullName evidence="8">Putative longitudinals lacking protein</fullName>
    </submittedName>
</protein>
<dbReference type="SUPFAM" id="SSF54695">
    <property type="entry name" value="POZ domain"/>
    <property type="match status" value="1"/>
</dbReference>
<dbReference type="InterPro" id="IPR000210">
    <property type="entry name" value="BTB/POZ_dom"/>
</dbReference>
<evidence type="ECO:0000256" key="6">
    <source>
        <dbReference type="SAM" id="MobiDB-lite"/>
    </source>
</evidence>
<dbReference type="Proteomes" id="UP000037069">
    <property type="component" value="Unassembled WGS sequence"/>
</dbReference>
<evidence type="ECO:0000256" key="5">
    <source>
        <dbReference type="ARBA" id="ARBA00023242"/>
    </source>
</evidence>
<dbReference type="AlphaFoldDB" id="A0A0L0CEP9"/>
<feature type="region of interest" description="Disordered" evidence="6">
    <location>
        <begin position="876"/>
        <end position="901"/>
    </location>
</feature>
<feature type="compositionally biased region" description="Low complexity" evidence="6">
    <location>
        <begin position="118"/>
        <end position="136"/>
    </location>
</feature>
<feature type="compositionally biased region" description="Polar residues" evidence="6">
    <location>
        <begin position="155"/>
        <end position="165"/>
    </location>
</feature>
<dbReference type="Pfam" id="PF00651">
    <property type="entry name" value="BTB"/>
    <property type="match status" value="1"/>
</dbReference>
<dbReference type="InterPro" id="IPR011333">
    <property type="entry name" value="SKP1/BTB/POZ_sf"/>
</dbReference>
<dbReference type="Gene3D" id="2.20.25.240">
    <property type="match status" value="2"/>
</dbReference>
<feature type="region of interest" description="Disordered" evidence="6">
    <location>
        <begin position="579"/>
        <end position="606"/>
    </location>
</feature>
<proteinExistence type="predicted"/>
<dbReference type="GO" id="GO:0008270">
    <property type="term" value="F:zinc ion binding"/>
    <property type="evidence" value="ECO:0007669"/>
    <property type="project" value="UniProtKB-KW"/>
</dbReference>
<dbReference type="FunFam" id="2.20.25.240:FF:000003">
    <property type="entry name" value="Broad-complex core protein isoform 6"/>
    <property type="match status" value="1"/>
</dbReference>
<feature type="region of interest" description="Disordered" evidence="6">
    <location>
        <begin position="415"/>
        <end position="538"/>
    </location>
</feature>
<keyword evidence="5" id="KW-0539">Nucleus</keyword>
<keyword evidence="2" id="KW-0479">Metal-binding</keyword>
<evidence type="ECO:0000259" key="7">
    <source>
        <dbReference type="PROSITE" id="PS50097"/>
    </source>
</evidence>
<dbReference type="InterPro" id="IPR051095">
    <property type="entry name" value="Dros_DevTransReg"/>
</dbReference>
<evidence type="ECO:0000313" key="9">
    <source>
        <dbReference type="Proteomes" id="UP000037069"/>
    </source>
</evidence>
<evidence type="ECO:0000256" key="1">
    <source>
        <dbReference type="ARBA" id="ARBA00004123"/>
    </source>
</evidence>
<name>A0A0L0CEP9_LUCCU</name>
<feature type="region of interest" description="Disordered" evidence="6">
    <location>
        <begin position="118"/>
        <end position="277"/>
    </location>
</feature>
<evidence type="ECO:0000256" key="2">
    <source>
        <dbReference type="ARBA" id="ARBA00022723"/>
    </source>
</evidence>
<comment type="caution">
    <text evidence="8">The sequence shown here is derived from an EMBL/GenBank/DDBJ whole genome shotgun (WGS) entry which is preliminary data.</text>
</comment>
<dbReference type="OrthoDB" id="2311693at2759"/>
<feature type="compositionally biased region" description="Low complexity" evidence="6">
    <location>
        <begin position="883"/>
        <end position="894"/>
    </location>
</feature>
<keyword evidence="3" id="KW-0863">Zinc-finger</keyword>
<dbReference type="PANTHER" id="PTHR23110:SF81">
    <property type="entry name" value="BTB-PROTEIN-VII, ISOFORM F-RELATED"/>
    <property type="match status" value="1"/>
</dbReference>
<dbReference type="PROSITE" id="PS50097">
    <property type="entry name" value="BTB"/>
    <property type="match status" value="1"/>
</dbReference>